<comment type="cofactor">
    <cofactor evidence="1 6">
        <name>FAD</name>
        <dbReference type="ChEBI" id="CHEBI:57692"/>
    </cofactor>
</comment>
<dbReference type="InterPro" id="IPR036250">
    <property type="entry name" value="AcylCo_DH-like_C"/>
</dbReference>
<dbReference type="EMBL" id="CP014168">
    <property type="protein sequence ID" value="AOH82690.1"/>
    <property type="molecule type" value="Genomic_DNA"/>
</dbReference>
<dbReference type="InterPro" id="IPR037069">
    <property type="entry name" value="AcylCoA_DH/ox_N_sf"/>
</dbReference>
<name>A0A1B3Z5J9_9SPHN</name>
<dbReference type="Pfam" id="PF02770">
    <property type="entry name" value="Acyl-CoA_dh_M"/>
    <property type="match status" value="1"/>
</dbReference>
<reference evidence="10 11" key="1">
    <citation type="submission" date="2016-01" db="EMBL/GenBank/DDBJ databases">
        <title>Complete genome and mega plasmid sequence of Sphingomonas panacis DCY99 elicits systemic resistance in rice to Xanthomonas oryzae.</title>
        <authorList>
            <person name="Kim Y.J."/>
            <person name="Yang D.C."/>
            <person name="Sing P."/>
        </authorList>
    </citation>
    <scope>NUCLEOTIDE SEQUENCE [LARGE SCALE GENOMIC DNA]</scope>
    <source>
        <strain evidence="10 11">DCY99</strain>
    </source>
</reference>
<dbReference type="GO" id="GO:0050660">
    <property type="term" value="F:flavin adenine dinucleotide binding"/>
    <property type="evidence" value="ECO:0007669"/>
    <property type="project" value="InterPro"/>
</dbReference>
<keyword evidence="5 6" id="KW-0560">Oxidoreductase</keyword>
<protein>
    <submittedName>
        <fullName evidence="10">Acyl-CoA dehydrogenase</fullName>
    </submittedName>
</protein>
<evidence type="ECO:0000313" key="10">
    <source>
        <dbReference type="EMBL" id="AOH82690.1"/>
    </source>
</evidence>
<feature type="domain" description="Acyl-CoA oxidase/dehydrogenase middle" evidence="8">
    <location>
        <begin position="127"/>
        <end position="221"/>
    </location>
</feature>
<evidence type="ECO:0000256" key="2">
    <source>
        <dbReference type="ARBA" id="ARBA00009347"/>
    </source>
</evidence>
<keyword evidence="3 6" id="KW-0285">Flavoprotein</keyword>
<dbReference type="InterPro" id="IPR046373">
    <property type="entry name" value="Acyl-CoA_Oxase/DH_mid-dom_sf"/>
</dbReference>
<evidence type="ECO:0000259" key="7">
    <source>
        <dbReference type="Pfam" id="PF00441"/>
    </source>
</evidence>
<dbReference type="OrthoDB" id="9780544at2"/>
<dbReference type="InterPro" id="IPR013786">
    <property type="entry name" value="AcylCoA_DH/ox_N"/>
</dbReference>
<proteinExistence type="inferred from homology"/>
<dbReference type="InterPro" id="IPR009100">
    <property type="entry name" value="AcylCoA_DH/oxidase_NM_dom_sf"/>
</dbReference>
<dbReference type="Gene3D" id="1.20.140.10">
    <property type="entry name" value="Butyryl-CoA Dehydrogenase, subunit A, domain 3"/>
    <property type="match status" value="1"/>
</dbReference>
<dbReference type="PANTHER" id="PTHR43292:SF3">
    <property type="entry name" value="ACYL-COA DEHYDROGENASE FADE29"/>
    <property type="match status" value="1"/>
</dbReference>
<organism evidence="10 11">
    <name type="scientific">Sphingomonas panacis</name>
    <dbReference type="NCBI Taxonomy" id="1560345"/>
    <lineage>
        <taxon>Bacteria</taxon>
        <taxon>Pseudomonadati</taxon>
        <taxon>Pseudomonadota</taxon>
        <taxon>Alphaproteobacteria</taxon>
        <taxon>Sphingomonadales</taxon>
        <taxon>Sphingomonadaceae</taxon>
        <taxon>Sphingomonas</taxon>
    </lineage>
</organism>
<dbReference type="FunFam" id="2.40.110.10:FF:000011">
    <property type="entry name" value="Acyl-CoA dehydrogenase FadE34"/>
    <property type="match status" value="1"/>
</dbReference>
<dbReference type="RefSeq" id="WP_069203275.1">
    <property type="nucleotide sequence ID" value="NZ_CP014168.1"/>
</dbReference>
<evidence type="ECO:0000256" key="3">
    <source>
        <dbReference type="ARBA" id="ARBA00022630"/>
    </source>
</evidence>
<evidence type="ECO:0000256" key="1">
    <source>
        <dbReference type="ARBA" id="ARBA00001974"/>
    </source>
</evidence>
<evidence type="ECO:0000259" key="8">
    <source>
        <dbReference type="Pfam" id="PF02770"/>
    </source>
</evidence>
<keyword evidence="4 6" id="KW-0274">FAD</keyword>
<evidence type="ECO:0000256" key="4">
    <source>
        <dbReference type="ARBA" id="ARBA00022827"/>
    </source>
</evidence>
<dbReference type="Gene3D" id="1.10.540.10">
    <property type="entry name" value="Acyl-CoA dehydrogenase/oxidase, N-terminal domain"/>
    <property type="match status" value="1"/>
</dbReference>
<evidence type="ECO:0000256" key="5">
    <source>
        <dbReference type="ARBA" id="ARBA00023002"/>
    </source>
</evidence>
<evidence type="ECO:0000313" key="11">
    <source>
        <dbReference type="Proteomes" id="UP000094256"/>
    </source>
</evidence>
<dbReference type="KEGG" id="span:AWL63_00525"/>
<dbReference type="SUPFAM" id="SSF56645">
    <property type="entry name" value="Acyl-CoA dehydrogenase NM domain-like"/>
    <property type="match status" value="1"/>
</dbReference>
<gene>
    <name evidence="10" type="ORF">AWL63_00525</name>
</gene>
<comment type="similarity">
    <text evidence="2 6">Belongs to the acyl-CoA dehydrogenase family.</text>
</comment>
<dbReference type="InterPro" id="IPR006091">
    <property type="entry name" value="Acyl-CoA_Oxase/DH_mid-dom"/>
</dbReference>
<dbReference type="InterPro" id="IPR009075">
    <property type="entry name" value="AcylCo_DH/oxidase_C"/>
</dbReference>
<evidence type="ECO:0000259" key="9">
    <source>
        <dbReference type="Pfam" id="PF02771"/>
    </source>
</evidence>
<feature type="domain" description="Acyl-CoA dehydrogenase/oxidase N-terminal" evidence="9">
    <location>
        <begin position="7"/>
        <end position="122"/>
    </location>
</feature>
<dbReference type="GO" id="GO:0016627">
    <property type="term" value="F:oxidoreductase activity, acting on the CH-CH group of donors"/>
    <property type="evidence" value="ECO:0007669"/>
    <property type="project" value="InterPro"/>
</dbReference>
<dbReference type="PANTHER" id="PTHR43292">
    <property type="entry name" value="ACYL-COA DEHYDROGENASE"/>
    <property type="match status" value="1"/>
</dbReference>
<evidence type="ECO:0000256" key="6">
    <source>
        <dbReference type="RuleBase" id="RU362125"/>
    </source>
</evidence>
<feature type="domain" description="Acyl-CoA dehydrogenase/oxidase C-terminal" evidence="7">
    <location>
        <begin position="274"/>
        <end position="389"/>
    </location>
</feature>
<accession>A0A1B3Z5J9</accession>
<dbReference type="SUPFAM" id="SSF47203">
    <property type="entry name" value="Acyl-CoA dehydrogenase C-terminal domain-like"/>
    <property type="match status" value="1"/>
</dbReference>
<dbReference type="Pfam" id="PF00441">
    <property type="entry name" value="Acyl-CoA_dh_1"/>
    <property type="match status" value="1"/>
</dbReference>
<dbReference type="InterPro" id="IPR052161">
    <property type="entry name" value="Mycobact_Acyl-CoA_DH"/>
</dbReference>
<dbReference type="Pfam" id="PF02771">
    <property type="entry name" value="Acyl-CoA_dh_N"/>
    <property type="match status" value="1"/>
</dbReference>
<dbReference type="STRING" id="1560345.AWL63_00525"/>
<keyword evidence="11" id="KW-1185">Reference proteome</keyword>
<sequence>MDLTFTAAETAFRDEVRAFLAHALTPELRRGAALTSSVFAEPDIAREWQAILDARGWLVYHWPVHAGGPGWTPIQRWIFEKECAEAGVPVLPGMGLKLVGPVLYTFGTDTQRAHYLPRLRSAEHVWAQGFSEPGSGSDLASLRTRAVRDGDAYVVSGHKIWTTQAQFANRLFALVRTDADVKPQQGISFLLIDMAMPGVTVKPILSASGDHELNEVFLDDVRVPVAERVGEEGQGWSIAKFLLENERGGSSFAPQLLADIRRLREAAGPLAGELADRALRLRLEAEALEITELRTLIEIEGGASPDSRSLTTKLIASEIRQGIEALAVDAFGLAGLQLPLDRPFYGNDAPPPIRSAEAQVAAARYLNARAWSIFGGTSEIQLSIIAKAALGL</sequence>
<dbReference type="GO" id="GO:0005886">
    <property type="term" value="C:plasma membrane"/>
    <property type="evidence" value="ECO:0007669"/>
    <property type="project" value="TreeGrafter"/>
</dbReference>
<dbReference type="AlphaFoldDB" id="A0A1B3Z5J9"/>
<dbReference type="Proteomes" id="UP000094256">
    <property type="component" value="Chromosome"/>
</dbReference>
<dbReference type="Gene3D" id="2.40.110.10">
    <property type="entry name" value="Butyryl-CoA Dehydrogenase, subunit A, domain 2"/>
    <property type="match status" value="1"/>
</dbReference>